<proteinExistence type="predicted"/>
<keyword evidence="4 6" id="KW-1133">Transmembrane helix</keyword>
<dbReference type="Pfam" id="PF12696">
    <property type="entry name" value="TraG-D_C"/>
    <property type="match status" value="1"/>
</dbReference>
<reference evidence="8" key="1">
    <citation type="submission" date="2022-06" db="EMBL/GenBank/DDBJ databases">
        <title>Rothia sp. isolated from sandalwood seedling.</title>
        <authorList>
            <person name="Tuikhar N."/>
            <person name="Kirdat K."/>
            <person name="Thorat V."/>
            <person name="Swetha P."/>
            <person name="Padma S."/>
            <person name="Sundararaj R."/>
            <person name="Yadav A."/>
        </authorList>
    </citation>
    <scope>NUCLEOTIDE SEQUENCE</scope>
    <source>
        <strain evidence="8">AR01</strain>
    </source>
</reference>
<dbReference type="InterPro" id="IPR032689">
    <property type="entry name" value="TraG-D_C"/>
</dbReference>
<keyword evidence="3 6" id="KW-0812">Transmembrane</keyword>
<evidence type="ECO:0000259" key="7">
    <source>
        <dbReference type="Pfam" id="PF12696"/>
    </source>
</evidence>
<gene>
    <name evidence="8" type="ORF">NBM05_03800</name>
</gene>
<feature type="transmembrane region" description="Helical" evidence="6">
    <location>
        <begin position="55"/>
        <end position="78"/>
    </location>
</feature>
<dbReference type="InterPro" id="IPR051539">
    <property type="entry name" value="T4SS-coupling_protein"/>
</dbReference>
<dbReference type="InterPro" id="IPR027417">
    <property type="entry name" value="P-loop_NTPase"/>
</dbReference>
<comment type="caution">
    <text evidence="8">The sequence shown here is derived from an EMBL/GenBank/DDBJ whole genome shotgun (WGS) entry which is preliminary data.</text>
</comment>
<accession>A0A9X2HCG4</accession>
<comment type="subcellular location">
    <subcellularLocation>
        <location evidence="1">Cell membrane</location>
        <topology evidence="1">Multi-pass membrane protein</topology>
    </subcellularLocation>
</comment>
<dbReference type="AlphaFoldDB" id="A0A9X2HCG4"/>
<evidence type="ECO:0000256" key="6">
    <source>
        <dbReference type="SAM" id="Phobius"/>
    </source>
</evidence>
<dbReference type="Proteomes" id="UP001139502">
    <property type="component" value="Unassembled WGS sequence"/>
</dbReference>
<dbReference type="PANTHER" id="PTHR37937:SF1">
    <property type="entry name" value="CONJUGATIVE TRANSFER: DNA TRANSPORT"/>
    <property type="match status" value="1"/>
</dbReference>
<dbReference type="SUPFAM" id="SSF52540">
    <property type="entry name" value="P-loop containing nucleoside triphosphate hydrolases"/>
    <property type="match status" value="1"/>
</dbReference>
<evidence type="ECO:0000313" key="9">
    <source>
        <dbReference type="Proteomes" id="UP001139502"/>
    </source>
</evidence>
<keyword evidence="2" id="KW-1003">Cell membrane</keyword>
<sequence length="596" mass="64780">METAAKFAVFFVFAGVIGGIYAAATLTARVATGTWEKNVFDLAGLYSAGTAEMGVLFWTILILCVLIGIGLAVVSYLVGVKTSGGRGSSDKQALPHRATYKDVKDTLSYDAALKSAREPLKNIMIDPSKPKEERKRLEKVVDEIPPQMLVTELGIAQGKKLYGQSEESKLIYAIPRSGKTAYLAAGWVIDAPGAVITTSTKADILDITAAPREQKGGLAWAFDLMGISGWHRKAMWNPVVGSEDIEVALRRGKAWGSAQPMKGVKGGDWFNSRAGNILGRMLFTAAISDKSMEDVKQWGNNLMDPEPVELLRQHQTVPGARDALSYLQGMQSGDNGEGNFAVQSALSELLEPLALPRVMEQLTCRAEDAFDIAAFLSSHDTLILLADPSENNGAGPITSMFASEVLDEAKRQAISRPGGRFWPPFRAVLDEAANLAAFPKMGSLVTDSGGRGIELSVFVQEASQLKDRWGDAQAKEIANAANVKYYFPGMGVTDETRELSDLMDTYDRKTRSTTSQANGGRSVQVGTQKEQVMTPKQINEIAKGTAILRYANLTPLQVKLTGYWQREDGKEIQRMRSETARNCGRPADLEAIDWSL</sequence>
<dbReference type="GO" id="GO:0005886">
    <property type="term" value="C:plasma membrane"/>
    <property type="evidence" value="ECO:0007669"/>
    <property type="project" value="UniProtKB-SubCell"/>
</dbReference>
<evidence type="ECO:0000256" key="3">
    <source>
        <dbReference type="ARBA" id="ARBA00022692"/>
    </source>
</evidence>
<dbReference type="RefSeq" id="WP_254165233.1">
    <property type="nucleotide sequence ID" value="NZ_JANAFB010000006.1"/>
</dbReference>
<dbReference type="Gene3D" id="3.40.50.300">
    <property type="entry name" value="P-loop containing nucleotide triphosphate hydrolases"/>
    <property type="match status" value="1"/>
</dbReference>
<evidence type="ECO:0000256" key="1">
    <source>
        <dbReference type="ARBA" id="ARBA00004651"/>
    </source>
</evidence>
<protein>
    <submittedName>
        <fullName evidence="8">TraM recognition domain-containing protein</fullName>
    </submittedName>
</protein>
<name>A0A9X2HCG4_9MICC</name>
<evidence type="ECO:0000256" key="4">
    <source>
        <dbReference type="ARBA" id="ARBA00022989"/>
    </source>
</evidence>
<dbReference type="PANTHER" id="PTHR37937">
    <property type="entry name" value="CONJUGATIVE TRANSFER: DNA TRANSPORT"/>
    <property type="match status" value="1"/>
</dbReference>
<evidence type="ECO:0000256" key="5">
    <source>
        <dbReference type="ARBA" id="ARBA00023136"/>
    </source>
</evidence>
<feature type="transmembrane region" description="Helical" evidence="6">
    <location>
        <begin position="7"/>
        <end position="28"/>
    </location>
</feature>
<keyword evidence="9" id="KW-1185">Reference proteome</keyword>
<dbReference type="EMBL" id="JANAFB010000006">
    <property type="protein sequence ID" value="MCP3425172.1"/>
    <property type="molecule type" value="Genomic_DNA"/>
</dbReference>
<feature type="domain" description="TraD/TraG TraM recognition site" evidence="7">
    <location>
        <begin position="424"/>
        <end position="542"/>
    </location>
</feature>
<evidence type="ECO:0000313" key="8">
    <source>
        <dbReference type="EMBL" id="MCP3425172.1"/>
    </source>
</evidence>
<evidence type="ECO:0000256" key="2">
    <source>
        <dbReference type="ARBA" id="ARBA00022475"/>
    </source>
</evidence>
<keyword evidence="5 6" id="KW-0472">Membrane</keyword>
<dbReference type="CDD" id="cd01127">
    <property type="entry name" value="TrwB_TraG_TraD_VirD4"/>
    <property type="match status" value="1"/>
</dbReference>
<organism evidence="8 9">
    <name type="scientific">Rothia santali</name>
    <dbReference type="NCBI Taxonomy" id="2949643"/>
    <lineage>
        <taxon>Bacteria</taxon>
        <taxon>Bacillati</taxon>
        <taxon>Actinomycetota</taxon>
        <taxon>Actinomycetes</taxon>
        <taxon>Micrococcales</taxon>
        <taxon>Micrococcaceae</taxon>
        <taxon>Rothia</taxon>
    </lineage>
</organism>